<dbReference type="VEuPathDB" id="FungiDB:PC110_g18585"/>
<proteinExistence type="predicted"/>
<reference evidence="1" key="2">
    <citation type="submission" date="2018-10" db="EMBL/GenBank/DDBJ databases">
        <title>Effector identification in a new, highly contiguous assembly of the strawberry crown rot pathogen Phytophthora cactorum.</title>
        <authorList>
            <person name="Armitage A.D."/>
            <person name="Nellist C.F."/>
            <person name="Bates H."/>
            <person name="Vickerstaff R.J."/>
            <person name="Harrison R.J."/>
        </authorList>
    </citation>
    <scope>NUCLEOTIDE SEQUENCE</scope>
    <source>
        <strain evidence="1">15-7</strain>
        <strain evidence="2">4032</strain>
        <strain evidence="3">4040</strain>
        <strain evidence="4">P415</strain>
        <strain evidence="5">P421</strain>
    </source>
</reference>
<evidence type="ECO:0000313" key="1">
    <source>
        <dbReference type="EMBL" id="KAG2847218.1"/>
    </source>
</evidence>
<dbReference type="EMBL" id="RCMI01001000">
    <property type="protein sequence ID" value="KAG2892511.1"/>
    <property type="molecule type" value="Genomic_DNA"/>
</dbReference>
<evidence type="ECO:0000313" key="6">
    <source>
        <dbReference type="EMBL" id="RAW24996.1"/>
    </source>
</evidence>
<evidence type="ECO:0000313" key="7">
    <source>
        <dbReference type="Proteomes" id="UP000251314"/>
    </source>
</evidence>
<gene>
    <name evidence="6" type="ORF">PC110_g18585</name>
    <name evidence="1" type="ORF">PC113_g17828</name>
    <name evidence="2" type="ORF">PC115_g18792</name>
    <name evidence="3" type="ORF">PC117_g20952</name>
    <name evidence="4" type="ORF">PC118_g17948</name>
    <name evidence="5" type="ORF">PC129_g18162</name>
</gene>
<keyword evidence="7" id="KW-1185">Reference proteome</keyword>
<dbReference type="EMBL" id="RCMV01001033">
    <property type="protein sequence ID" value="KAG3210851.1"/>
    <property type="molecule type" value="Genomic_DNA"/>
</dbReference>
<dbReference type="Proteomes" id="UP000251314">
    <property type="component" value="Unassembled WGS sequence"/>
</dbReference>
<evidence type="ECO:0000313" key="3">
    <source>
        <dbReference type="EMBL" id="KAG2904735.1"/>
    </source>
</evidence>
<protein>
    <submittedName>
        <fullName evidence="6">Uncharacterized protein</fullName>
    </submittedName>
</protein>
<organism evidence="6 7">
    <name type="scientific">Phytophthora cactorum</name>
    <dbReference type="NCBI Taxonomy" id="29920"/>
    <lineage>
        <taxon>Eukaryota</taxon>
        <taxon>Sar</taxon>
        <taxon>Stramenopiles</taxon>
        <taxon>Oomycota</taxon>
        <taxon>Peronosporomycetes</taxon>
        <taxon>Peronosporales</taxon>
        <taxon>Peronosporaceae</taxon>
        <taxon>Phytophthora</taxon>
    </lineage>
</organism>
<dbReference type="OrthoDB" id="125255at2759"/>
<dbReference type="EMBL" id="MJFZ01000806">
    <property type="protein sequence ID" value="RAW24996.1"/>
    <property type="molecule type" value="Genomic_DNA"/>
</dbReference>
<accession>A0A329RMU3</accession>
<dbReference type="EMBL" id="RCMG01000795">
    <property type="protein sequence ID" value="KAG2847218.1"/>
    <property type="molecule type" value="Genomic_DNA"/>
</dbReference>
<dbReference type="Proteomes" id="UP000736787">
    <property type="component" value="Unassembled WGS sequence"/>
</dbReference>
<comment type="caution">
    <text evidence="6">The sequence shown here is derived from an EMBL/GenBank/DDBJ whole genome shotgun (WGS) entry which is preliminary data.</text>
</comment>
<name>A0A329RMU3_9STRA</name>
<dbReference type="Proteomes" id="UP000735874">
    <property type="component" value="Unassembled WGS sequence"/>
</dbReference>
<dbReference type="AlphaFoldDB" id="A0A329RMU3"/>
<dbReference type="EMBL" id="RCMK01001013">
    <property type="protein sequence ID" value="KAG2904735.1"/>
    <property type="molecule type" value="Genomic_DNA"/>
</dbReference>
<evidence type="ECO:0000313" key="4">
    <source>
        <dbReference type="EMBL" id="KAG2968559.1"/>
    </source>
</evidence>
<dbReference type="Proteomes" id="UP000774804">
    <property type="component" value="Unassembled WGS sequence"/>
</dbReference>
<evidence type="ECO:0000313" key="2">
    <source>
        <dbReference type="EMBL" id="KAG2892511.1"/>
    </source>
</evidence>
<sequence length="128" mass="13469">MTLEVQIPEARLQTATPIRAIRASTPGSDTGEVEAAVDGLPEKALLLDSGADAPLKARSVLDALESSGIDSSTTDVPARKLMPAGGGEIEIHRIATFNEVVLSTSAGSLMLQHLLCYVEEYFAGFDRG</sequence>
<dbReference type="EMBL" id="RCML01000852">
    <property type="protein sequence ID" value="KAG2968559.1"/>
    <property type="molecule type" value="Genomic_DNA"/>
</dbReference>
<dbReference type="Proteomes" id="UP000697107">
    <property type="component" value="Unassembled WGS sequence"/>
</dbReference>
<evidence type="ECO:0000313" key="5">
    <source>
        <dbReference type="EMBL" id="KAG3210851.1"/>
    </source>
</evidence>
<dbReference type="Proteomes" id="UP000760860">
    <property type="component" value="Unassembled WGS sequence"/>
</dbReference>
<reference evidence="6 7" key="1">
    <citation type="submission" date="2018-01" db="EMBL/GenBank/DDBJ databases">
        <title>Draft genome of the strawberry crown rot pathogen Phytophthora cactorum.</title>
        <authorList>
            <person name="Armitage A.D."/>
            <person name="Lysoe E."/>
            <person name="Nellist C.F."/>
            <person name="Harrison R.J."/>
            <person name="Brurberg M.B."/>
        </authorList>
    </citation>
    <scope>NUCLEOTIDE SEQUENCE [LARGE SCALE GENOMIC DNA]</scope>
    <source>
        <strain evidence="6 7">10300</strain>
    </source>
</reference>